<dbReference type="InterPro" id="IPR002545">
    <property type="entry name" value="CheW-lke_dom"/>
</dbReference>
<dbReference type="Pfam" id="PF07194">
    <property type="entry name" value="P2"/>
    <property type="match status" value="1"/>
</dbReference>
<feature type="compositionally biased region" description="Basic and acidic residues" evidence="12">
    <location>
        <begin position="291"/>
        <end position="311"/>
    </location>
</feature>
<keyword evidence="6" id="KW-0808">Transferase</keyword>
<dbReference type="PANTHER" id="PTHR43395">
    <property type="entry name" value="SENSOR HISTIDINE KINASE CHEA"/>
    <property type="match status" value="1"/>
</dbReference>
<evidence type="ECO:0000256" key="11">
    <source>
        <dbReference type="PROSITE-ProRule" id="PRU00110"/>
    </source>
</evidence>
<dbReference type="GO" id="GO:0006935">
    <property type="term" value="P:chemotaxis"/>
    <property type="evidence" value="ECO:0007669"/>
    <property type="project" value="UniProtKB-KW"/>
</dbReference>
<dbReference type="Gene3D" id="3.30.565.10">
    <property type="entry name" value="Histidine kinase-like ATPase, C-terminal domain"/>
    <property type="match status" value="1"/>
</dbReference>
<dbReference type="Pfam" id="PF02895">
    <property type="entry name" value="H-kinase_dim"/>
    <property type="match status" value="1"/>
</dbReference>
<dbReference type="InterPro" id="IPR036061">
    <property type="entry name" value="CheW-like_dom_sf"/>
</dbReference>
<dbReference type="SUPFAM" id="SSF47384">
    <property type="entry name" value="Homodimeric domain of signal transducing histidine kinase"/>
    <property type="match status" value="1"/>
</dbReference>
<dbReference type="CDD" id="cd00088">
    <property type="entry name" value="HPT"/>
    <property type="match status" value="1"/>
</dbReference>
<dbReference type="PROSITE" id="PS50109">
    <property type="entry name" value="HIS_KIN"/>
    <property type="match status" value="1"/>
</dbReference>
<evidence type="ECO:0000313" key="16">
    <source>
        <dbReference type="EMBL" id="SKB26755.1"/>
    </source>
</evidence>
<dbReference type="FunFam" id="3.30.565.10:FF:000016">
    <property type="entry name" value="Chemotaxis protein CheA, putative"/>
    <property type="match status" value="1"/>
</dbReference>
<dbReference type="InterPro" id="IPR004358">
    <property type="entry name" value="Sig_transdc_His_kin-like_C"/>
</dbReference>
<dbReference type="PRINTS" id="PR00344">
    <property type="entry name" value="BCTRLSENSOR"/>
</dbReference>
<dbReference type="PANTHER" id="PTHR43395:SF1">
    <property type="entry name" value="CHEMOTAXIS PROTEIN CHEA"/>
    <property type="match status" value="1"/>
</dbReference>
<reference evidence="17" key="1">
    <citation type="submission" date="2017-02" db="EMBL/GenBank/DDBJ databases">
        <authorList>
            <person name="Varghese N."/>
            <person name="Submissions S."/>
        </authorList>
    </citation>
    <scope>NUCLEOTIDE SEQUENCE [LARGE SCALE GENOMIC DNA]</scope>
    <source>
        <strain evidence="17">ATCC 35199</strain>
    </source>
</reference>
<dbReference type="RefSeq" id="WP_079588425.1">
    <property type="nucleotide sequence ID" value="NZ_FUYN01000001.1"/>
</dbReference>
<dbReference type="InterPro" id="IPR035891">
    <property type="entry name" value="CheY-binding_CheA"/>
</dbReference>
<dbReference type="InterPro" id="IPR004105">
    <property type="entry name" value="CheA-like_dim"/>
</dbReference>
<evidence type="ECO:0000256" key="8">
    <source>
        <dbReference type="ARBA" id="ARBA00022777"/>
    </source>
</evidence>
<dbReference type="Proteomes" id="UP000243406">
    <property type="component" value="Unassembled WGS sequence"/>
</dbReference>
<dbReference type="InterPro" id="IPR008207">
    <property type="entry name" value="Sig_transdc_His_kin_Hpt_dom"/>
</dbReference>
<evidence type="ECO:0000256" key="12">
    <source>
        <dbReference type="SAM" id="MobiDB-lite"/>
    </source>
</evidence>
<sequence length="696" mass="77855">MLDFEQYIDIFIDESKEHLQNLNQCLLDYEANTENLETVNEIFRIAHTLKGMSATMGFETIASLTHKMENILDGIRSHKLQTTPEMVDILFEGLDILEEEVKSIETSGKEKEIDIKNIISRLDDIENQRASSAKAPIKSKVDSVDNHELEISEEDRDTIISVAADMAENGFKVFKLWIKLEDGCMLKAARAFLVFKSLESKGEIVYSSPSSDDIEDEKFEDSFTVLYSSKLSSDEVEKIVMEVSEIEKVEISIFDISKATISKSENIESIKTMDDNEAQFEELTKNINVENKSDAKSDSNQDKQAEGDAGSKKNKTGKTVRVDIDRLDNLMNLVSELIIVKTRLEDDEISSNQQNMNDAVEYLERITTSLHDAVTKVRMVPVERVFNRFPRMVRDLSKDLNKEIELFMSGEETEVDRTVIDEIGDPLIHLLRNSIDHGIEIPEVRLEKGKKEKGRVNLNAYPDGNTVVIEVSDDGAGINVDKVKQKAIDKGLITAEQAKEMDANKAAELIFAPGFSTADKVSDISGRGVGLDVVLTKIEALGGNVEIETEKDKGSRFIIRLPLTLAIIQALLVIVGEEKYAIPLNNIKEITDINTEEIRLIEQKEVILYRDNPLPLLRLSEVLDCKEQKRAQGEATVVIVKKGDKEIGLIIDSLIGQQEIVIKSLGRYLNFVKQIAGATILGNGGVALIIDTNSLF</sequence>
<dbReference type="PROSITE" id="PS50851">
    <property type="entry name" value="CHEW"/>
    <property type="match status" value="1"/>
</dbReference>
<dbReference type="GO" id="GO:0005524">
    <property type="term" value="F:ATP binding"/>
    <property type="evidence" value="ECO:0007669"/>
    <property type="project" value="UniProtKB-KW"/>
</dbReference>
<dbReference type="Pfam" id="PF01584">
    <property type="entry name" value="CheW"/>
    <property type="match status" value="1"/>
</dbReference>
<dbReference type="EC" id="2.7.13.3" evidence="2"/>
<feature type="domain" description="Histidine kinase" evidence="13">
    <location>
        <begin position="315"/>
        <end position="565"/>
    </location>
</feature>
<dbReference type="InterPro" id="IPR036641">
    <property type="entry name" value="HPT_dom_sf"/>
</dbReference>
<organism evidence="16 17">
    <name type="scientific">Acetoanaerobium noterae</name>
    <dbReference type="NCBI Taxonomy" id="745369"/>
    <lineage>
        <taxon>Bacteria</taxon>
        <taxon>Bacillati</taxon>
        <taxon>Bacillota</taxon>
        <taxon>Clostridia</taxon>
        <taxon>Peptostreptococcales</taxon>
        <taxon>Filifactoraceae</taxon>
        <taxon>Acetoanaerobium</taxon>
    </lineage>
</organism>
<dbReference type="InterPro" id="IPR036097">
    <property type="entry name" value="HisK_dim/P_sf"/>
</dbReference>
<dbReference type="SUPFAM" id="SSF50341">
    <property type="entry name" value="CheW-like"/>
    <property type="match status" value="1"/>
</dbReference>
<feature type="domain" description="HPt" evidence="15">
    <location>
        <begin position="1"/>
        <end position="104"/>
    </location>
</feature>
<comment type="catalytic activity">
    <reaction evidence="1">
        <text>ATP + protein L-histidine = ADP + protein N-phospho-L-histidine.</text>
        <dbReference type="EC" id="2.7.13.3"/>
    </reaction>
</comment>
<dbReference type="SUPFAM" id="SSF47226">
    <property type="entry name" value="Histidine-containing phosphotransfer domain, HPT domain"/>
    <property type="match status" value="1"/>
</dbReference>
<feature type="domain" description="CheW-like" evidence="14">
    <location>
        <begin position="567"/>
        <end position="696"/>
    </location>
</feature>
<dbReference type="SMART" id="SM00387">
    <property type="entry name" value="HATPase_c"/>
    <property type="match status" value="1"/>
</dbReference>
<dbReference type="CDD" id="cd00731">
    <property type="entry name" value="CheA_reg"/>
    <property type="match status" value="1"/>
</dbReference>
<dbReference type="SUPFAM" id="SSF55052">
    <property type="entry name" value="CheY-binding domain of CheA"/>
    <property type="match status" value="1"/>
</dbReference>
<keyword evidence="8 16" id="KW-0418">Kinase</keyword>
<evidence type="ECO:0000256" key="10">
    <source>
        <dbReference type="ARBA" id="ARBA00023012"/>
    </source>
</evidence>
<dbReference type="Gene3D" id="1.20.120.160">
    <property type="entry name" value="HPT domain"/>
    <property type="match status" value="1"/>
</dbReference>
<keyword evidence="17" id="KW-1185">Reference proteome</keyword>
<dbReference type="InterPro" id="IPR036890">
    <property type="entry name" value="HATPase_C_sf"/>
</dbReference>
<evidence type="ECO:0000259" key="15">
    <source>
        <dbReference type="PROSITE" id="PS50894"/>
    </source>
</evidence>
<dbReference type="AlphaFoldDB" id="A0A1T4ZVV6"/>
<keyword evidence="7" id="KW-0547">Nucleotide-binding</keyword>
<dbReference type="Gene3D" id="3.30.70.1110">
    <property type="entry name" value="Histidine kinase CheA-like, P2 response regulator-binding domain"/>
    <property type="match status" value="1"/>
</dbReference>
<evidence type="ECO:0000256" key="4">
    <source>
        <dbReference type="ARBA" id="ARBA00022500"/>
    </source>
</evidence>
<dbReference type="CDD" id="cd16916">
    <property type="entry name" value="HATPase_CheA-like"/>
    <property type="match status" value="1"/>
</dbReference>
<dbReference type="Gene3D" id="1.10.287.560">
    <property type="entry name" value="Histidine kinase CheA-like, homodimeric domain"/>
    <property type="match status" value="1"/>
</dbReference>
<dbReference type="InterPro" id="IPR003594">
    <property type="entry name" value="HATPase_dom"/>
</dbReference>
<dbReference type="Pfam" id="PF02518">
    <property type="entry name" value="HATPase_c"/>
    <property type="match status" value="1"/>
</dbReference>
<evidence type="ECO:0000256" key="5">
    <source>
        <dbReference type="ARBA" id="ARBA00022553"/>
    </source>
</evidence>
<protein>
    <recommendedName>
        <fullName evidence="3">Chemotaxis protein CheA</fullName>
        <ecNumber evidence="2">2.7.13.3</ecNumber>
    </recommendedName>
</protein>
<proteinExistence type="predicted"/>
<keyword evidence="4" id="KW-0145">Chemotaxis</keyword>
<name>A0A1T4ZVV6_9FIRM</name>
<dbReference type="InterPro" id="IPR051315">
    <property type="entry name" value="Bact_Chemotaxis_CheA"/>
</dbReference>
<evidence type="ECO:0000256" key="3">
    <source>
        <dbReference type="ARBA" id="ARBA00021495"/>
    </source>
</evidence>
<dbReference type="InterPro" id="IPR005467">
    <property type="entry name" value="His_kinase_dom"/>
</dbReference>
<evidence type="ECO:0000256" key="7">
    <source>
        <dbReference type="ARBA" id="ARBA00022741"/>
    </source>
</evidence>
<dbReference type="InterPro" id="IPR037006">
    <property type="entry name" value="CheA-like_homodim_sf"/>
</dbReference>
<dbReference type="OrthoDB" id="9803176at2"/>
<dbReference type="EMBL" id="FUYN01000001">
    <property type="protein sequence ID" value="SKB26755.1"/>
    <property type="molecule type" value="Genomic_DNA"/>
</dbReference>
<keyword evidence="5 11" id="KW-0597">Phosphoprotein</keyword>
<dbReference type="SUPFAM" id="SSF55874">
    <property type="entry name" value="ATPase domain of HSP90 chaperone/DNA topoisomerase II/histidine kinase"/>
    <property type="match status" value="1"/>
</dbReference>
<evidence type="ECO:0000259" key="14">
    <source>
        <dbReference type="PROSITE" id="PS50851"/>
    </source>
</evidence>
<dbReference type="GO" id="GO:0005737">
    <property type="term" value="C:cytoplasm"/>
    <property type="evidence" value="ECO:0007669"/>
    <property type="project" value="InterPro"/>
</dbReference>
<dbReference type="SMART" id="SM01231">
    <property type="entry name" value="H-kinase_dim"/>
    <property type="match status" value="1"/>
</dbReference>
<feature type="modified residue" description="Phosphohistidine" evidence="11">
    <location>
        <position position="47"/>
    </location>
</feature>
<evidence type="ECO:0000259" key="13">
    <source>
        <dbReference type="PROSITE" id="PS50109"/>
    </source>
</evidence>
<gene>
    <name evidence="16" type="ORF">SAMN02745120_0439</name>
</gene>
<dbReference type="SMART" id="SM00073">
    <property type="entry name" value="HPT"/>
    <property type="match status" value="1"/>
</dbReference>
<keyword evidence="10" id="KW-0902">Two-component regulatory system</keyword>
<dbReference type="GO" id="GO:0000155">
    <property type="term" value="F:phosphorelay sensor kinase activity"/>
    <property type="evidence" value="ECO:0007669"/>
    <property type="project" value="InterPro"/>
</dbReference>
<evidence type="ECO:0000256" key="1">
    <source>
        <dbReference type="ARBA" id="ARBA00000085"/>
    </source>
</evidence>
<dbReference type="SMART" id="SM00260">
    <property type="entry name" value="CheW"/>
    <property type="match status" value="1"/>
</dbReference>
<dbReference type="InterPro" id="IPR010808">
    <property type="entry name" value="CheA_P2-bd"/>
</dbReference>
<evidence type="ECO:0000256" key="6">
    <source>
        <dbReference type="ARBA" id="ARBA00022679"/>
    </source>
</evidence>
<dbReference type="Pfam" id="PF01627">
    <property type="entry name" value="Hpt"/>
    <property type="match status" value="1"/>
</dbReference>
<dbReference type="InterPro" id="IPR037052">
    <property type="entry name" value="CheA-like_P2_sf"/>
</dbReference>
<keyword evidence="9" id="KW-0067">ATP-binding</keyword>
<evidence type="ECO:0000256" key="2">
    <source>
        <dbReference type="ARBA" id="ARBA00012438"/>
    </source>
</evidence>
<evidence type="ECO:0000313" key="17">
    <source>
        <dbReference type="Proteomes" id="UP000243406"/>
    </source>
</evidence>
<accession>A0A1T4ZVV6</accession>
<dbReference type="Gene3D" id="2.30.30.40">
    <property type="entry name" value="SH3 Domains"/>
    <property type="match status" value="1"/>
</dbReference>
<dbReference type="PROSITE" id="PS50894">
    <property type="entry name" value="HPT"/>
    <property type="match status" value="1"/>
</dbReference>
<feature type="region of interest" description="Disordered" evidence="12">
    <location>
        <begin position="288"/>
        <end position="316"/>
    </location>
</feature>
<evidence type="ECO:0000256" key="9">
    <source>
        <dbReference type="ARBA" id="ARBA00022840"/>
    </source>
</evidence>